<evidence type="ECO:0000313" key="1">
    <source>
        <dbReference type="EMBL" id="KAF5406342.1"/>
    </source>
</evidence>
<dbReference type="Proteomes" id="UP000748531">
    <property type="component" value="Unassembled WGS sequence"/>
</dbReference>
<organism evidence="1 2">
    <name type="scientific">Paragonimus heterotremus</name>
    <dbReference type="NCBI Taxonomy" id="100268"/>
    <lineage>
        <taxon>Eukaryota</taxon>
        <taxon>Metazoa</taxon>
        <taxon>Spiralia</taxon>
        <taxon>Lophotrochozoa</taxon>
        <taxon>Platyhelminthes</taxon>
        <taxon>Trematoda</taxon>
        <taxon>Digenea</taxon>
        <taxon>Plagiorchiida</taxon>
        <taxon>Troglotremata</taxon>
        <taxon>Troglotrematidae</taxon>
        <taxon>Paragonimus</taxon>
    </lineage>
</organism>
<gene>
    <name evidence="1" type="ORF">PHET_00157</name>
</gene>
<name>A0A8J4X3T5_9TREM</name>
<comment type="caution">
    <text evidence="1">The sequence shown here is derived from an EMBL/GenBank/DDBJ whole genome shotgun (WGS) entry which is preliminary data.</text>
</comment>
<reference evidence="1" key="1">
    <citation type="submission" date="2019-05" db="EMBL/GenBank/DDBJ databases">
        <title>Annotation for the trematode Paragonimus heterotremus.</title>
        <authorList>
            <person name="Choi Y.-J."/>
        </authorList>
    </citation>
    <scope>NUCLEOTIDE SEQUENCE</scope>
    <source>
        <strain evidence="1">LC</strain>
    </source>
</reference>
<dbReference type="EMBL" id="LUCH01000030">
    <property type="protein sequence ID" value="KAF5406342.1"/>
    <property type="molecule type" value="Genomic_DNA"/>
</dbReference>
<proteinExistence type="predicted"/>
<protein>
    <submittedName>
        <fullName evidence="1">Uncharacterized protein</fullName>
    </submittedName>
</protein>
<sequence>MCEDKKRKWASNAKICIEKTATTAQFWLLDVDKAEIYQKCCVIVSCVLFTVRLFTEHTRQATDEGNHVFISTVSGLL</sequence>
<accession>A0A8J4X3T5</accession>
<dbReference type="AlphaFoldDB" id="A0A8J4X3T5"/>
<keyword evidence="2" id="KW-1185">Reference proteome</keyword>
<evidence type="ECO:0000313" key="2">
    <source>
        <dbReference type="Proteomes" id="UP000748531"/>
    </source>
</evidence>